<dbReference type="Proteomes" id="UP001330827">
    <property type="component" value="Chromosome"/>
</dbReference>
<feature type="compositionally biased region" description="Pro residues" evidence="1">
    <location>
        <begin position="1214"/>
        <end position="1230"/>
    </location>
</feature>
<evidence type="ECO:0000259" key="3">
    <source>
        <dbReference type="Pfam" id="PF26382"/>
    </source>
</evidence>
<evidence type="ECO:0000313" key="5">
    <source>
        <dbReference type="Proteomes" id="UP001330827"/>
    </source>
</evidence>
<gene>
    <name evidence="4" type="ORF">OIE64_21895</name>
</gene>
<feature type="compositionally biased region" description="Pro residues" evidence="1">
    <location>
        <begin position="1194"/>
        <end position="1204"/>
    </location>
</feature>
<feature type="domain" description="ATPase PglY C-terminal" evidence="3">
    <location>
        <begin position="1005"/>
        <end position="1186"/>
    </location>
</feature>
<feature type="region of interest" description="Disordered" evidence="1">
    <location>
        <begin position="1192"/>
        <end position="1252"/>
    </location>
</feature>
<evidence type="ECO:0008006" key="6">
    <source>
        <dbReference type="Google" id="ProtNLM"/>
    </source>
</evidence>
<dbReference type="Pfam" id="PF26381">
    <property type="entry name" value="BREX_PglY_5th"/>
    <property type="match status" value="1"/>
</dbReference>
<feature type="compositionally biased region" description="Acidic residues" evidence="1">
    <location>
        <begin position="196"/>
        <end position="208"/>
    </location>
</feature>
<evidence type="ECO:0000313" key="4">
    <source>
        <dbReference type="EMBL" id="WSC15221.1"/>
    </source>
</evidence>
<sequence length="1300" mass="142650">MARGSNIVLRDVLDIKEDVHAGDFKIELSKGFTGSSAGTVDEYVVTPQLREQFDIALKLIRGAVRKNSSYAAYLHGSFGAGKSHFLSVLHAVLNGEPATRAKPRLREVVAEHDEWLRGKRFLMVPYHLVGAANLDSALLGGYVKTVRERHPDAPTPLVFKADSLLSDARNLRASLGDDAFARLLPTAGPVPGPAADAEDDDEDDDEDGLSPIGSVADAPWTSAELDAAFAAPDGDERRGRLVSALVSGPMKAYADSIRGDAAAYVSLDDGLSAMSVHAQSLGYDGVVLFLDELILWLQARMRERTFVNDEIQKLVKLIESSNPNRPVPIVSFISRQRDLSQLVGSDILGSDVQNMEQALEYLKERVTVVDLEDRNLPEIIKERVLKPRAGQEHVLDAAFEGVDRFSPLVKDVLLDDGGATRAGWEDFRTVYPLSPALLNVLVALSGALQRERTGLKLVQQLLEKNADAQLGQLIPLGDLWDVLIDGTGAAFTDKLKHESEAAQRFHAKARLHLLEKYGRDDHPDFLADDRFVKTLLLAALAPDVPALRRLTGARLAALNHGSVRSRTVPVGQKVIDRMRALQGEYPTELRAEGDTDPVFSLHLSDLDVEPLLDAVAGEDRSGGRRVWLRDRLWEELGVKEGQLVPEKEIIWHGTRRTAEFVFGNVRDPRDLPDEQFTPATPGNIRFVVDYPFDDDGNYPTDDYQRVVELIRDGYSAPTLVWLPDFFSEQRKAQLGRLMRINFLLERDRLADYTRNYPPDDRAKARRQLEVGRETLTRTLTGSLAEVYGIADAKDGTRAAEVVEGRHVLCLDPRFPRPQPEGGKPFADNALHLAGGLLAALYPKHPDFGRHHSGQNKAVTTGELRTALEWITRAMDEGGRAEVDSHQLKTVKRIVEPLELGTVHDGPLVLRADWRTRIKQAAAQHKERGPLNVEDIRGWITKDLGYDGLDKQTTNLLIAAYALLDDRAWVYHSGPETAAPEIAAIGPGWALRSQPLPSEDEYARARDRAGRLFGARAKPALFARNVNKLAEEVRDKAAEYETFVTGVRASLDQHAALLGLDGDAPAARTAILREAAGVLARLSRHGSDATALVRELSGLSYETPDRDLAHAMTTAEAVLQALDDADAAWRVLKNVRRLSDRDDSLGDRARRLLTQVAETARASEFERSLVPVLGGVPETGMAIVEAALHVEQAAPQPPSPAPGPDLIPLSQHGNPPVPSDPAPSPLLPKPQQPQGGADTSTQSARRVIASGLSPLESLLSDELEAVRGEIEQFRAAHPDTPVEIIWRAVKNDDERDAEEGN</sequence>
<dbReference type="RefSeq" id="WP_326594243.1">
    <property type="nucleotide sequence ID" value="NZ_CP109114.1"/>
</dbReference>
<evidence type="ECO:0000259" key="2">
    <source>
        <dbReference type="Pfam" id="PF26381"/>
    </source>
</evidence>
<evidence type="ECO:0000256" key="1">
    <source>
        <dbReference type="SAM" id="MobiDB-lite"/>
    </source>
</evidence>
<dbReference type="InterPro" id="IPR058747">
    <property type="entry name" value="PglY_C"/>
</dbReference>
<dbReference type="InterPro" id="IPR058748">
    <property type="entry name" value="PglY_5th"/>
</dbReference>
<organism evidence="4 5">
    <name type="scientific">Streptomyces brevispora</name>
    <dbReference type="NCBI Taxonomy" id="887462"/>
    <lineage>
        <taxon>Bacteria</taxon>
        <taxon>Bacillati</taxon>
        <taxon>Actinomycetota</taxon>
        <taxon>Actinomycetes</taxon>
        <taxon>Kitasatosporales</taxon>
        <taxon>Streptomycetaceae</taxon>
        <taxon>Streptomyces</taxon>
    </lineage>
</organism>
<feature type="domain" description="ATPase PglY 5th" evidence="2">
    <location>
        <begin position="862"/>
        <end position="961"/>
    </location>
</feature>
<keyword evidence="5" id="KW-1185">Reference proteome</keyword>
<protein>
    <recommendedName>
        <fullName evidence="6">PglY protein</fullName>
    </recommendedName>
</protein>
<reference evidence="4 5" key="1">
    <citation type="submission" date="2022-10" db="EMBL/GenBank/DDBJ databases">
        <title>The complete genomes of actinobacterial strains from the NBC collection.</title>
        <authorList>
            <person name="Joergensen T.S."/>
            <person name="Alvarez Arevalo M."/>
            <person name="Sterndorff E.B."/>
            <person name="Faurdal D."/>
            <person name="Vuksanovic O."/>
            <person name="Mourched A.-S."/>
            <person name="Charusanti P."/>
            <person name="Shaw S."/>
            <person name="Blin K."/>
            <person name="Weber T."/>
        </authorList>
    </citation>
    <scope>NUCLEOTIDE SEQUENCE [LARGE SCALE GENOMIC DNA]</scope>
    <source>
        <strain evidence="4 5">NBC 01769</strain>
    </source>
</reference>
<dbReference type="EMBL" id="CP109114">
    <property type="protein sequence ID" value="WSC15221.1"/>
    <property type="molecule type" value="Genomic_DNA"/>
</dbReference>
<dbReference type="Pfam" id="PF26382">
    <property type="entry name" value="BREX_PglY_6th"/>
    <property type="match status" value="1"/>
</dbReference>
<accession>A0ABZ1G5N9</accession>
<feature type="region of interest" description="Disordered" evidence="1">
    <location>
        <begin position="186"/>
        <end position="216"/>
    </location>
</feature>
<proteinExistence type="predicted"/>
<name>A0ABZ1G5N9_9ACTN</name>